<feature type="transmembrane region" description="Helical" evidence="2">
    <location>
        <begin position="347"/>
        <end position="365"/>
    </location>
</feature>
<feature type="transmembrane region" description="Helical" evidence="2">
    <location>
        <begin position="377"/>
        <end position="396"/>
    </location>
</feature>
<accession>A0A3P8ZSI2</accession>
<protein>
    <recommendedName>
        <fullName evidence="5">Transmembrane protein 79b</fullName>
    </recommendedName>
</protein>
<feature type="transmembrane region" description="Helical" evidence="2">
    <location>
        <begin position="323"/>
        <end position="341"/>
    </location>
</feature>
<dbReference type="GO" id="GO:0032588">
    <property type="term" value="C:trans-Golgi network membrane"/>
    <property type="evidence" value="ECO:0007669"/>
    <property type="project" value="TreeGrafter"/>
</dbReference>
<evidence type="ECO:0008006" key="5">
    <source>
        <dbReference type="Google" id="ProtNLM"/>
    </source>
</evidence>
<keyword evidence="4" id="KW-1185">Reference proteome</keyword>
<sequence length="426" mass="47256">MSEILPTTLCLLEEGTTKTSRVAAEPQTPTWGAEGEKLVEQETVSSAKFEPTTLPWSADRDVGKMLENGGTSTKKVLQGKGEDDPGKETRSLHSMCSTIQGGESRTESERELRLGDDGRKREEQREMERELQESELKKSEEKGQVEIKVEDHINCLPEKAAKVFDPSITILRSFSAPTSPRGREAFWDVDTETSPFLALEGTLPDGYYRDGPVEGRSSQCCCDCVNRDALKVGVSVFTAALIFPLLVWGGYVFLPFDAPLLDSAPLRLVYTLRCSVFAVVPIVLGWLVLGVSRMRSREVKLLCGDKSEAREVGIHRRYVDDSVTLFLLYFLQLAVMAPYLSQAMVKLVPLLTIIFAFGRLTYWVAAAMGSSVRGFGFGLSFLPTVVMLGANLYFIFTMDAEGTIFSQDGVQQQDQTPDGPRQRFWG</sequence>
<name>A0A3P8ZSI2_ESOLU</name>
<dbReference type="Bgee" id="ENSELUG00000008930">
    <property type="expression patterns" value="Expressed in pharyngeal gill and 12 other cell types or tissues"/>
</dbReference>
<evidence type="ECO:0000256" key="2">
    <source>
        <dbReference type="SAM" id="Phobius"/>
    </source>
</evidence>
<reference evidence="3" key="2">
    <citation type="submission" date="2020-02" db="EMBL/GenBank/DDBJ databases">
        <title>Esox lucius (northern pike) genome, fEsoLuc1, primary haplotype.</title>
        <authorList>
            <person name="Myers G."/>
            <person name="Karagic N."/>
            <person name="Meyer A."/>
            <person name="Pippel M."/>
            <person name="Reichard M."/>
            <person name="Winkler S."/>
            <person name="Tracey A."/>
            <person name="Sims Y."/>
            <person name="Howe K."/>
            <person name="Rhie A."/>
            <person name="Formenti G."/>
            <person name="Durbin R."/>
            <person name="Fedrigo O."/>
            <person name="Jarvis E.D."/>
        </authorList>
    </citation>
    <scope>NUCLEOTIDE SEQUENCE [LARGE SCALE GENOMIC DNA]</scope>
</reference>
<dbReference type="PANTHER" id="PTHR31004:SF4">
    <property type="entry name" value="TRANSMEMBRANE PROTEIN 79"/>
    <property type="match status" value="1"/>
</dbReference>
<feature type="transmembrane region" description="Helical" evidence="2">
    <location>
        <begin position="268"/>
        <end position="291"/>
    </location>
</feature>
<dbReference type="Ensembl" id="ENSELUT00000005835.3">
    <property type="protein sequence ID" value="ENSELUP00000031414.2"/>
    <property type="gene ID" value="ENSELUG00000008930.3"/>
</dbReference>
<dbReference type="KEGG" id="els:105019164"/>
<proteinExistence type="predicted"/>
<evidence type="ECO:0000313" key="4">
    <source>
        <dbReference type="Proteomes" id="UP000265140"/>
    </source>
</evidence>
<dbReference type="CTD" id="100330782"/>
<dbReference type="OrthoDB" id="8887147at2759"/>
<dbReference type="GO" id="GO:0005765">
    <property type="term" value="C:lysosomal membrane"/>
    <property type="evidence" value="ECO:0007669"/>
    <property type="project" value="TreeGrafter"/>
</dbReference>
<reference evidence="3" key="3">
    <citation type="submission" date="2025-08" db="UniProtKB">
        <authorList>
            <consortium name="Ensembl"/>
        </authorList>
    </citation>
    <scope>IDENTIFICATION</scope>
</reference>
<feature type="compositionally biased region" description="Basic and acidic residues" evidence="1">
    <location>
        <begin position="80"/>
        <end position="91"/>
    </location>
</feature>
<feature type="compositionally biased region" description="Basic and acidic residues" evidence="1">
    <location>
        <begin position="104"/>
        <end position="143"/>
    </location>
</feature>
<dbReference type="OMA" id="DYNQHGY"/>
<reference evidence="3" key="4">
    <citation type="submission" date="2025-09" db="UniProtKB">
        <authorList>
            <consortium name="Ensembl"/>
        </authorList>
    </citation>
    <scope>IDENTIFICATION</scope>
</reference>
<dbReference type="RefSeq" id="XP_010883420.2">
    <property type="nucleotide sequence ID" value="XM_010885118.4"/>
</dbReference>
<keyword evidence="2" id="KW-0472">Membrane</keyword>
<dbReference type="GeneTree" id="ENSGT00390000002390"/>
<dbReference type="PANTHER" id="PTHR31004">
    <property type="entry name" value="TRANSMEMBRANE PROTEIN 79"/>
    <property type="match status" value="1"/>
</dbReference>
<dbReference type="InParanoid" id="A0A3P8ZSI2"/>
<dbReference type="Proteomes" id="UP000265140">
    <property type="component" value="Chromosome 20"/>
</dbReference>
<feature type="transmembrane region" description="Helical" evidence="2">
    <location>
        <begin position="236"/>
        <end position="256"/>
    </location>
</feature>
<organism evidence="3 4">
    <name type="scientific">Esox lucius</name>
    <name type="common">Northern pike</name>
    <dbReference type="NCBI Taxonomy" id="8010"/>
    <lineage>
        <taxon>Eukaryota</taxon>
        <taxon>Metazoa</taxon>
        <taxon>Chordata</taxon>
        <taxon>Craniata</taxon>
        <taxon>Vertebrata</taxon>
        <taxon>Euteleostomi</taxon>
        <taxon>Actinopterygii</taxon>
        <taxon>Neopterygii</taxon>
        <taxon>Teleostei</taxon>
        <taxon>Protacanthopterygii</taxon>
        <taxon>Esociformes</taxon>
        <taxon>Esocidae</taxon>
        <taxon>Esox</taxon>
    </lineage>
</organism>
<keyword evidence="2" id="KW-1133">Transmembrane helix</keyword>
<dbReference type="GO" id="GO:0045055">
    <property type="term" value="P:regulated exocytosis"/>
    <property type="evidence" value="ECO:0007669"/>
    <property type="project" value="TreeGrafter"/>
</dbReference>
<dbReference type="GeneID" id="105019164"/>
<reference evidence="4" key="1">
    <citation type="journal article" date="2014" name="PLoS ONE">
        <title>The genome and linkage map of the northern pike (Esox lucius): conserved synteny revealed between the salmonid sister group and the Neoteleostei.</title>
        <authorList>
            <person name="Rondeau E.B."/>
            <person name="Minkley D.R."/>
            <person name="Leong J.S."/>
            <person name="Messmer A.M."/>
            <person name="Jantzen J.R."/>
            <person name="von Schalburg K.R."/>
            <person name="Lemon C."/>
            <person name="Bird N.H."/>
            <person name="Koop B.F."/>
        </authorList>
    </citation>
    <scope>NUCLEOTIDE SEQUENCE</scope>
</reference>
<keyword evidence="2" id="KW-0812">Transmembrane</keyword>
<evidence type="ECO:0000313" key="3">
    <source>
        <dbReference type="Ensembl" id="ENSELUP00000031414.2"/>
    </source>
</evidence>
<dbReference type="AlphaFoldDB" id="A0A3P8ZSI2"/>
<evidence type="ECO:0000256" key="1">
    <source>
        <dbReference type="SAM" id="MobiDB-lite"/>
    </source>
</evidence>
<feature type="region of interest" description="Disordered" evidence="1">
    <location>
        <begin position="17"/>
        <end position="143"/>
    </location>
</feature>